<name>A0A1Y1N3X5_PHOPY</name>
<proteinExistence type="predicted"/>
<feature type="compositionally biased region" description="Basic and acidic residues" evidence="1">
    <location>
        <begin position="9"/>
        <end position="44"/>
    </location>
</feature>
<evidence type="ECO:0000313" key="2">
    <source>
        <dbReference type="EMBL" id="JAV92582.1"/>
    </source>
</evidence>
<sequence>MRNLANVNQRDRGQPRRHTGDRAGYVDDRQVGGDRHHHPGDRERHGRNHAGRLPSEPIHQHARQQASERQRDCHQACCNIDSLKLLRGWVYSPPHLSELLHPNSS</sequence>
<evidence type="ECO:0000256" key="1">
    <source>
        <dbReference type="SAM" id="MobiDB-lite"/>
    </source>
</evidence>
<feature type="region of interest" description="Disordered" evidence="1">
    <location>
        <begin position="1"/>
        <end position="73"/>
    </location>
</feature>
<dbReference type="AlphaFoldDB" id="A0A1Y1N3X5"/>
<reference evidence="2" key="1">
    <citation type="journal article" date="2016" name="Sci. Rep.">
        <title>Molecular characterization of firefly nuptial gifts: a multi-omics approach sheds light on postcopulatory sexual selection.</title>
        <authorList>
            <person name="Al-Wathiqui N."/>
            <person name="Fallon T.R."/>
            <person name="South A."/>
            <person name="Weng J.K."/>
            <person name="Lewis S.M."/>
        </authorList>
    </citation>
    <scope>NUCLEOTIDE SEQUENCE</scope>
</reference>
<dbReference type="EMBL" id="GEZM01013413">
    <property type="protein sequence ID" value="JAV92582.1"/>
    <property type="molecule type" value="Transcribed_RNA"/>
</dbReference>
<organism evidence="2">
    <name type="scientific">Photinus pyralis</name>
    <name type="common">Common eastern firefly</name>
    <name type="synonym">Lampyris pyralis</name>
    <dbReference type="NCBI Taxonomy" id="7054"/>
    <lineage>
        <taxon>Eukaryota</taxon>
        <taxon>Metazoa</taxon>
        <taxon>Ecdysozoa</taxon>
        <taxon>Arthropoda</taxon>
        <taxon>Hexapoda</taxon>
        <taxon>Insecta</taxon>
        <taxon>Pterygota</taxon>
        <taxon>Neoptera</taxon>
        <taxon>Endopterygota</taxon>
        <taxon>Coleoptera</taxon>
        <taxon>Polyphaga</taxon>
        <taxon>Elateriformia</taxon>
        <taxon>Elateroidea</taxon>
        <taxon>Lampyridae</taxon>
        <taxon>Lampyrinae</taxon>
        <taxon>Photinus</taxon>
    </lineage>
</organism>
<protein>
    <submittedName>
        <fullName evidence="2">Uncharacterized protein</fullName>
    </submittedName>
</protein>
<accession>A0A1Y1N3X5</accession>